<evidence type="ECO:0000256" key="1">
    <source>
        <dbReference type="SAM" id="MobiDB-lite"/>
    </source>
</evidence>
<accession>A0A4Y2VC85</accession>
<gene>
    <name evidence="2" type="ORF">AVEN_113756_1</name>
</gene>
<reference evidence="2 3" key="1">
    <citation type="journal article" date="2019" name="Sci. Rep.">
        <title>Orb-weaving spider Araneus ventricosus genome elucidates the spidroin gene catalogue.</title>
        <authorList>
            <person name="Kono N."/>
            <person name="Nakamura H."/>
            <person name="Ohtoshi R."/>
            <person name="Moran D.A.P."/>
            <person name="Shinohara A."/>
            <person name="Yoshida Y."/>
            <person name="Fujiwara M."/>
            <person name="Mori M."/>
            <person name="Tomita M."/>
            <person name="Arakawa K."/>
        </authorList>
    </citation>
    <scope>NUCLEOTIDE SEQUENCE [LARGE SCALE GENOMIC DNA]</scope>
</reference>
<feature type="region of interest" description="Disordered" evidence="1">
    <location>
        <begin position="20"/>
        <end position="89"/>
    </location>
</feature>
<proteinExistence type="predicted"/>
<organism evidence="2 3">
    <name type="scientific">Araneus ventricosus</name>
    <name type="common">Orbweaver spider</name>
    <name type="synonym">Epeira ventricosa</name>
    <dbReference type="NCBI Taxonomy" id="182803"/>
    <lineage>
        <taxon>Eukaryota</taxon>
        <taxon>Metazoa</taxon>
        <taxon>Ecdysozoa</taxon>
        <taxon>Arthropoda</taxon>
        <taxon>Chelicerata</taxon>
        <taxon>Arachnida</taxon>
        <taxon>Araneae</taxon>
        <taxon>Araneomorphae</taxon>
        <taxon>Entelegynae</taxon>
        <taxon>Araneoidea</taxon>
        <taxon>Araneidae</taxon>
        <taxon>Araneus</taxon>
    </lineage>
</organism>
<evidence type="ECO:0000313" key="2">
    <source>
        <dbReference type="EMBL" id="GBO22895.1"/>
    </source>
</evidence>
<sequence length="89" mass="9506">MRELFTTITGKATDALASPRGRSILPVPTMGNNANRGRNSWKGRPLERGLTREATDAVASSRGRSVLPVPTMGNNADEARGNTGRWNAA</sequence>
<feature type="compositionally biased region" description="Basic and acidic residues" evidence="1">
    <location>
        <begin position="44"/>
        <end position="55"/>
    </location>
</feature>
<comment type="caution">
    <text evidence="2">The sequence shown here is derived from an EMBL/GenBank/DDBJ whole genome shotgun (WGS) entry which is preliminary data.</text>
</comment>
<evidence type="ECO:0000313" key="3">
    <source>
        <dbReference type="Proteomes" id="UP000499080"/>
    </source>
</evidence>
<protein>
    <submittedName>
        <fullName evidence="2">Uncharacterized protein</fullName>
    </submittedName>
</protein>
<name>A0A4Y2VC85_ARAVE</name>
<keyword evidence="3" id="KW-1185">Reference proteome</keyword>
<dbReference type="AlphaFoldDB" id="A0A4Y2VC85"/>
<dbReference type="EMBL" id="BGPR01045957">
    <property type="protein sequence ID" value="GBO22895.1"/>
    <property type="molecule type" value="Genomic_DNA"/>
</dbReference>
<dbReference type="Proteomes" id="UP000499080">
    <property type="component" value="Unassembled WGS sequence"/>
</dbReference>